<dbReference type="EMBL" id="QUSY01000692">
    <property type="protein sequence ID" value="RHY27861.1"/>
    <property type="molecule type" value="Genomic_DNA"/>
</dbReference>
<dbReference type="InterPro" id="IPR005135">
    <property type="entry name" value="Endo/exonuclease/phosphatase"/>
</dbReference>
<name>A0A3R6Z1Y5_9STRA</name>
<keyword evidence="4" id="KW-1185">Reference proteome</keyword>
<dbReference type="Proteomes" id="UP000285060">
    <property type="component" value="Unassembled WGS sequence"/>
</dbReference>
<reference evidence="3 4" key="1">
    <citation type="submission" date="2018-08" db="EMBL/GenBank/DDBJ databases">
        <title>Aphanomyces genome sequencing and annotation.</title>
        <authorList>
            <person name="Minardi D."/>
            <person name="Oidtmann B."/>
            <person name="Van Der Giezen M."/>
            <person name="Studholme D.J."/>
        </authorList>
    </citation>
    <scope>NUCLEOTIDE SEQUENCE [LARGE SCALE GENOMIC DNA]</scope>
    <source>
        <strain evidence="3 4">NJM0002</strain>
    </source>
</reference>
<dbReference type="VEuPathDB" id="FungiDB:H310_02807"/>
<proteinExistence type="predicted"/>
<dbReference type="AlphaFoldDB" id="A0A3R6Z1Y5"/>
<dbReference type="PANTHER" id="PTHR19446">
    <property type="entry name" value="REVERSE TRANSCRIPTASES"/>
    <property type="match status" value="1"/>
</dbReference>
<dbReference type="VEuPathDB" id="FungiDB:H310_11691"/>
<dbReference type="CDD" id="cd01650">
    <property type="entry name" value="RT_nLTR_like"/>
    <property type="match status" value="1"/>
</dbReference>
<evidence type="ECO:0000313" key="4">
    <source>
        <dbReference type="Proteomes" id="UP000285060"/>
    </source>
</evidence>
<comment type="caution">
    <text evidence="3">The sequence shown here is derived from an EMBL/GenBank/DDBJ whole genome shotgun (WGS) entry which is preliminary data.</text>
</comment>
<accession>A0A3R6Z1Y5</accession>
<dbReference type="GO" id="GO:0003824">
    <property type="term" value="F:catalytic activity"/>
    <property type="evidence" value="ECO:0007669"/>
    <property type="project" value="InterPro"/>
</dbReference>
<dbReference type="Pfam" id="PF03372">
    <property type="entry name" value="Exo_endo_phos"/>
    <property type="match status" value="1"/>
</dbReference>
<feature type="domain" description="Endonuclease/exonuclease/phosphatase" evidence="2">
    <location>
        <begin position="405"/>
        <end position="636"/>
    </location>
</feature>
<dbReference type="SUPFAM" id="SSF56219">
    <property type="entry name" value="DNase I-like"/>
    <property type="match status" value="1"/>
</dbReference>
<organism evidence="3 4">
    <name type="scientific">Aphanomyces invadans</name>
    <dbReference type="NCBI Taxonomy" id="157072"/>
    <lineage>
        <taxon>Eukaryota</taxon>
        <taxon>Sar</taxon>
        <taxon>Stramenopiles</taxon>
        <taxon>Oomycota</taxon>
        <taxon>Saprolegniomycetes</taxon>
        <taxon>Saprolegniales</taxon>
        <taxon>Verrucalvaceae</taxon>
        <taxon>Aphanomyces</taxon>
    </lineage>
</organism>
<dbReference type="Pfam" id="PF00078">
    <property type="entry name" value="RVT_1"/>
    <property type="match status" value="1"/>
</dbReference>
<evidence type="ECO:0000259" key="2">
    <source>
        <dbReference type="Pfam" id="PF03372"/>
    </source>
</evidence>
<dbReference type="Gene3D" id="3.60.10.10">
    <property type="entry name" value="Endonuclease/exonuclease/phosphatase"/>
    <property type="match status" value="1"/>
</dbReference>
<dbReference type="VEuPathDB" id="FungiDB:H310_12218"/>
<evidence type="ECO:0000313" key="3">
    <source>
        <dbReference type="EMBL" id="RHY27861.1"/>
    </source>
</evidence>
<sequence>MGKRYLVPAQEEHPLDSLCYMDITGIRDSFDSAQFYRKLTQTGVDVVYQSHRAVIPGTGCHTNAWRVYFVNASIPEALMIHGEPINQVKFQKFHHRVFFKGTKGTTFHEVDGVSTHSMSEASRGECVTTFHQVDSVVSYDVESMSIDRLHDVIEASLYQLHNEDLTDTKRTFREAAADTLNDLVGHVRKSQADKTWTLVQKKHLSANIVLHDMMRTDPTTFESLIQLHTWQRWMAASAAHKVQKFGDTFKQLFGRTKLSAVHLQRCREEFHTFTAEPSSATQLQVEDALSLFELWFSVMAPTFYQQDAWVLCLTGKPVVWLPTSAGRLLTPNTLLSILQTPVGRCVLQRLVEHLPDHRLTQQLQTMVDWTQVYDGDATLSVCKDGLNRFRLTSTRIQPIPSVKLLTCNVNGISCVDNGHNFVERIVRTATVVAVQETKLKDHHHLETFTYHLQHALGHGKFFLAVNDPRTNPDYIPATGDDPTHRSGGVALIFDDTIPGFGDLRHMPEMDVPYKYMVVNTHWQETPVYFHCVYAPVRSTERAEFFDSLPRDFPDDSIHLVMGDLNVPLDLYLDSERQHHDHTVGRLNCLEWLAALRVLDAWRLHHDETRTYSGPHATTRLDYIMADTNLVRDCYVSSDYQRPERMVAGDHAIHTLVLEDIHQSMGRGYWKMPKELVQYPQIREAIETEATRLLRDIRLAHNPGVVWHAWKKRTRRFLQDAHRFVKSHSLREKARAVARVTEARRLHTEGHSNAQDLEEEERIYLESEDLWRLHHTDHSFDFHASKNERSTAHFFRPPTKVLHKTPVRAVKQSDGTLSTDPTVIQREFVDHWTRVMRDDDPSPPNRTMRRRFLRVLRKRLTGEDRETLEADVTARELQSSIETMAPHRTPGPDGFPAGFFQVAPAVFGEILAIVFNYQLNRGILLKCQRTSEVVLLFKKNDRADPGNYRPISLMPVEVKLLCRALAYRLSALLPQLVLPTQKGFVHGRRLHDHTVFLLDLQHTCTVRNQEGYAAFLDFAKAYDRAALFIYKSNWS</sequence>
<feature type="domain" description="Reverse transcriptase" evidence="1">
    <location>
        <begin position="937"/>
        <end position="1023"/>
    </location>
</feature>
<evidence type="ECO:0000259" key="1">
    <source>
        <dbReference type="Pfam" id="PF00078"/>
    </source>
</evidence>
<dbReference type="VEuPathDB" id="FungiDB:H310_08848"/>
<gene>
    <name evidence="3" type="ORF">DYB32_006477</name>
</gene>
<dbReference type="InterPro" id="IPR000477">
    <property type="entry name" value="RT_dom"/>
</dbReference>
<dbReference type="InterPro" id="IPR036691">
    <property type="entry name" value="Endo/exonu/phosph_ase_sf"/>
</dbReference>
<protein>
    <submittedName>
        <fullName evidence="3">Uncharacterized protein</fullName>
    </submittedName>
</protein>